<dbReference type="SUPFAM" id="SSF47895">
    <property type="entry name" value="Transducin (alpha subunit), insertion domain"/>
    <property type="match status" value="1"/>
</dbReference>
<dbReference type="EMBL" id="KV417537">
    <property type="protein sequence ID" value="KZP22792.1"/>
    <property type="molecule type" value="Genomic_DNA"/>
</dbReference>
<protein>
    <submittedName>
        <fullName evidence="7">G-alpha-domain-containing protein</fullName>
    </submittedName>
</protein>
<feature type="compositionally biased region" description="Basic and acidic residues" evidence="6">
    <location>
        <begin position="27"/>
        <end position="46"/>
    </location>
</feature>
<dbReference type="PANTHER" id="PTHR10218:SF360">
    <property type="entry name" value="GUANINE NUCLEOTIDE-BINDING PROTEIN SUBUNIT ALPHA HOMOLOG"/>
    <property type="match status" value="1"/>
</dbReference>
<evidence type="ECO:0000256" key="2">
    <source>
        <dbReference type="ARBA" id="ARBA00023134"/>
    </source>
</evidence>
<dbReference type="GO" id="GO:0005834">
    <property type="term" value="C:heterotrimeric G-protein complex"/>
    <property type="evidence" value="ECO:0007669"/>
    <property type="project" value="TreeGrafter"/>
</dbReference>
<dbReference type="PROSITE" id="PS51882">
    <property type="entry name" value="G_ALPHA"/>
    <property type="match status" value="1"/>
</dbReference>
<dbReference type="SUPFAM" id="SSF52540">
    <property type="entry name" value="P-loop containing nucleoside triphosphate hydrolases"/>
    <property type="match status" value="1"/>
</dbReference>
<evidence type="ECO:0000256" key="6">
    <source>
        <dbReference type="SAM" id="MobiDB-lite"/>
    </source>
</evidence>
<dbReference type="InterPro" id="IPR011025">
    <property type="entry name" value="GproteinA_insert"/>
</dbReference>
<feature type="region of interest" description="Disordered" evidence="6">
    <location>
        <begin position="155"/>
        <end position="204"/>
    </location>
</feature>
<keyword evidence="2 4" id="KW-0342">GTP-binding</keyword>
<dbReference type="InterPro" id="IPR027417">
    <property type="entry name" value="P-loop_NTPase"/>
</dbReference>
<feature type="binding site" evidence="4">
    <location>
        <begin position="445"/>
        <end position="448"/>
    </location>
    <ligand>
        <name>GTP</name>
        <dbReference type="ChEBI" id="CHEBI:37565"/>
    </ligand>
</feature>
<accession>A0A166LBY8</accession>
<evidence type="ECO:0000256" key="5">
    <source>
        <dbReference type="PIRSR" id="PIRSR601019-2"/>
    </source>
</evidence>
<dbReference type="PANTHER" id="PTHR10218">
    <property type="entry name" value="GTP-BINDING PROTEIN ALPHA SUBUNIT"/>
    <property type="match status" value="1"/>
</dbReference>
<dbReference type="GO" id="GO:0003924">
    <property type="term" value="F:GTPase activity"/>
    <property type="evidence" value="ECO:0007669"/>
    <property type="project" value="InterPro"/>
</dbReference>
<organism evidence="7 8">
    <name type="scientific">Athelia psychrophila</name>
    <dbReference type="NCBI Taxonomy" id="1759441"/>
    <lineage>
        <taxon>Eukaryota</taxon>
        <taxon>Fungi</taxon>
        <taxon>Dikarya</taxon>
        <taxon>Basidiomycota</taxon>
        <taxon>Agaricomycotina</taxon>
        <taxon>Agaricomycetes</taxon>
        <taxon>Agaricomycetidae</taxon>
        <taxon>Atheliales</taxon>
        <taxon>Atheliaceae</taxon>
        <taxon>Athelia</taxon>
    </lineage>
</organism>
<feature type="binding site" evidence="5">
    <location>
        <position position="353"/>
    </location>
    <ligand>
        <name>Mg(2+)</name>
        <dbReference type="ChEBI" id="CHEBI:18420"/>
    </ligand>
</feature>
<dbReference type="Gene3D" id="1.10.400.10">
    <property type="entry name" value="GI Alpha 1, domain 2-like"/>
    <property type="match status" value="2"/>
</dbReference>
<dbReference type="GO" id="GO:0005737">
    <property type="term" value="C:cytoplasm"/>
    <property type="evidence" value="ECO:0007669"/>
    <property type="project" value="TreeGrafter"/>
</dbReference>
<evidence type="ECO:0000256" key="3">
    <source>
        <dbReference type="ARBA" id="ARBA00023224"/>
    </source>
</evidence>
<feature type="compositionally biased region" description="Polar residues" evidence="6">
    <location>
        <begin position="181"/>
        <end position="204"/>
    </location>
</feature>
<keyword evidence="5" id="KW-0479">Metal-binding</keyword>
<dbReference type="GO" id="GO:0007188">
    <property type="term" value="P:adenylate cyclase-modulating G protein-coupled receptor signaling pathway"/>
    <property type="evidence" value="ECO:0007669"/>
    <property type="project" value="TreeGrafter"/>
</dbReference>
<dbReference type="Gene3D" id="3.40.50.300">
    <property type="entry name" value="P-loop containing nucleotide triphosphate hydrolases"/>
    <property type="match status" value="2"/>
</dbReference>
<dbReference type="SMART" id="SM00275">
    <property type="entry name" value="G_alpha"/>
    <property type="match status" value="1"/>
</dbReference>
<dbReference type="STRING" id="436010.A0A166LBY8"/>
<feature type="region of interest" description="Disordered" evidence="6">
    <location>
        <begin position="1"/>
        <end position="46"/>
    </location>
</feature>
<evidence type="ECO:0000256" key="1">
    <source>
        <dbReference type="ARBA" id="ARBA00022741"/>
    </source>
</evidence>
<dbReference type="GO" id="GO:0001664">
    <property type="term" value="F:G protein-coupled receptor binding"/>
    <property type="evidence" value="ECO:0007669"/>
    <property type="project" value="TreeGrafter"/>
</dbReference>
<dbReference type="OrthoDB" id="5817230at2759"/>
<gene>
    <name evidence="7" type="ORF">FIBSPDRAFT_824289</name>
</gene>
<keyword evidence="3" id="KW-0807">Transducer</keyword>
<dbReference type="GO" id="GO:0031683">
    <property type="term" value="F:G-protein beta/gamma-subunit complex binding"/>
    <property type="evidence" value="ECO:0007669"/>
    <property type="project" value="InterPro"/>
</dbReference>
<feature type="region of interest" description="Disordered" evidence="6">
    <location>
        <begin position="262"/>
        <end position="285"/>
    </location>
</feature>
<evidence type="ECO:0000256" key="4">
    <source>
        <dbReference type="PIRSR" id="PIRSR601019-1"/>
    </source>
</evidence>
<evidence type="ECO:0000313" key="7">
    <source>
        <dbReference type="EMBL" id="KZP22792.1"/>
    </source>
</evidence>
<dbReference type="GO" id="GO:0005525">
    <property type="term" value="F:GTP binding"/>
    <property type="evidence" value="ECO:0007669"/>
    <property type="project" value="UniProtKB-KW"/>
</dbReference>
<dbReference type="GO" id="GO:0046872">
    <property type="term" value="F:metal ion binding"/>
    <property type="evidence" value="ECO:0007669"/>
    <property type="project" value="UniProtKB-KW"/>
</dbReference>
<proteinExistence type="predicted"/>
<dbReference type="Proteomes" id="UP000076532">
    <property type="component" value="Unassembled WGS sequence"/>
</dbReference>
<feature type="binding site" evidence="4">
    <location>
        <begin position="347"/>
        <end position="353"/>
    </location>
    <ligand>
        <name>GTP</name>
        <dbReference type="ChEBI" id="CHEBI:37565"/>
    </ligand>
</feature>
<name>A0A166LBY8_9AGAM</name>
<feature type="compositionally biased region" description="Low complexity" evidence="6">
    <location>
        <begin position="164"/>
        <end position="180"/>
    </location>
</feature>
<keyword evidence="1 4" id="KW-0547">Nucleotide-binding</keyword>
<dbReference type="Pfam" id="PF00503">
    <property type="entry name" value="G-alpha"/>
    <property type="match status" value="1"/>
</dbReference>
<sequence length="534" mass="60562">MIRTQNSRYTTDDPLTLAMRPPATETEAEKDVRLKEEAKARQRSEKIDEELKAERNKLQKSKDDVRLLLLGQAESGKSTLQKQFQLMYSPKSMETERLSWRTVIYFNIVRSLKQILSTLAAYDDIDDGSDVLEPHEELDDDASISDNPTWGGKASAFTNLVTNSPKGSSSKSPQTTSSDSFVSSRPPTAQSFVPSTHTQSGNVRLQPSAHQIATLRLRLSPLTSCEEQLARRLSGGNSVSNGGEVFVRNGWQTRTLENGGLLKVKRSKRKDKSADRDDTSSEDPLLDEVSAMLDMTKEDILELWEHPTVVSLIARRKLKLDEWSEFFLLDIMRIGKQGYIPTTADILHARIQTMGVAEHSFEVNIYGKNTMWHLYDVGGARGQRHSWVPYFDTANAIIFVAPISAFDQYLEEDPRTNRIDDSLQLFTQICANQLLKKVHLVLFLNKTDVLKAKLAKGLRVQRYIVSFADRNNDYETAVQYFRAHFLQVHRRNNESRRVLYTHLTSVVDTKTTQSIIGNIRDSIFRGYLQSAALV</sequence>
<keyword evidence="5" id="KW-0460">Magnesium</keyword>
<dbReference type="AlphaFoldDB" id="A0A166LBY8"/>
<dbReference type="FunFam" id="3.40.50.300:FF:000720">
    <property type="entry name" value="Guanine nucleotide-binding protein G(k) subunit alpha"/>
    <property type="match status" value="1"/>
</dbReference>
<dbReference type="PRINTS" id="PR00318">
    <property type="entry name" value="GPROTEINA"/>
</dbReference>
<dbReference type="InterPro" id="IPR001019">
    <property type="entry name" value="Gprotein_alpha_su"/>
</dbReference>
<evidence type="ECO:0000313" key="8">
    <source>
        <dbReference type="Proteomes" id="UP000076532"/>
    </source>
</evidence>
<keyword evidence="8" id="KW-1185">Reference proteome</keyword>
<reference evidence="7 8" key="1">
    <citation type="journal article" date="2016" name="Mol. Biol. Evol.">
        <title>Comparative Genomics of Early-Diverging Mushroom-Forming Fungi Provides Insights into the Origins of Lignocellulose Decay Capabilities.</title>
        <authorList>
            <person name="Nagy L.G."/>
            <person name="Riley R."/>
            <person name="Tritt A."/>
            <person name="Adam C."/>
            <person name="Daum C."/>
            <person name="Floudas D."/>
            <person name="Sun H."/>
            <person name="Yadav J.S."/>
            <person name="Pangilinan J."/>
            <person name="Larsson K.H."/>
            <person name="Matsuura K."/>
            <person name="Barry K."/>
            <person name="Labutti K."/>
            <person name="Kuo R."/>
            <person name="Ohm R.A."/>
            <person name="Bhattacharya S.S."/>
            <person name="Shirouzu T."/>
            <person name="Yoshinaga Y."/>
            <person name="Martin F.M."/>
            <person name="Grigoriev I.V."/>
            <person name="Hibbett D.S."/>
        </authorList>
    </citation>
    <scope>NUCLEOTIDE SEQUENCE [LARGE SCALE GENOMIC DNA]</scope>
    <source>
        <strain evidence="7 8">CBS 109695</strain>
    </source>
</reference>